<proteinExistence type="predicted"/>
<dbReference type="EMBL" id="CP009056">
    <property type="protein sequence ID" value="AJA45229.1"/>
    <property type="molecule type" value="Genomic_DNA"/>
</dbReference>
<feature type="domain" description="Carrier" evidence="1">
    <location>
        <begin position="1"/>
        <end position="65"/>
    </location>
</feature>
<dbReference type="InterPro" id="IPR036736">
    <property type="entry name" value="ACP-like_sf"/>
</dbReference>
<evidence type="ECO:0000313" key="2">
    <source>
        <dbReference type="EMBL" id="AJA45229.1"/>
    </source>
</evidence>
<evidence type="ECO:0000259" key="1">
    <source>
        <dbReference type="PROSITE" id="PS50075"/>
    </source>
</evidence>
<dbReference type="SUPFAM" id="SSF47336">
    <property type="entry name" value="ACP-like"/>
    <property type="match status" value="1"/>
</dbReference>
<dbReference type="HOGENOM" id="CLU_2843514_0_0_6"/>
<dbReference type="Gene3D" id="1.10.1200.10">
    <property type="entry name" value="ACP-like"/>
    <property type="match status" value="1"/>
</dbReference>
<sequence>MIFLEEATESKKGSIALDTDLIDSGLVDSMNIMALIVFLEEQTGKPIPLEDLDISFFNNVASIAN</sequence>
<gene>
    <name evidence="2" type="ORF">FPB0191_01410</name>
</gene>
<keyword evidence="3" id="KW-1185">Reference proteome</keyword>
<dbReference type="PROSITE" id="PS50075">
    <property type="entry name" value="CARRIER"/>
    <property type="match status" value="1"/>
</dbReference>
<reference evidence="2 3" key="1">
    <citation type="journal article" date="2014" name="Appl. Environ. Microbiol.">
        <title>Gut symbionts from distinct hosts exhibit genotoxic activity via divergent colibactin biosynthetic pathways.</title>
        <authorList>
            <person name="Engel P."/>
            <person name="Vizcaino M.I."/>
            <person name="Crawford J.M."/>
        </authorList>
    </citation>
    <scope>NUCLEOTIDE SEQUENCE [LARGE SCALE GENOMIC DNA]</scope>
    <source>
        <strain evidence="2 3">PEB0191</strain>
    </source>
</reference>
<accession>A0A0A7S124</accession>
<dbReference type="AlphaFoldDB" id="A0A0A7S124"/>
<dbReference type="Pfam" id="PF00550">
    <property type="entry name" value="PP-binding"/>
    <property type="match status" value="1"/>
</dbReference>
<name>A0A0A7S124_FRIPE</name>
<dbReference type="KEGG" id="fpp:FPB0191_01410"/>
<dbReference type="Proteomes" id="UP000030901">
    <property type="component" value="Chromosome"/>
</dbReference>
<protein>
    <submittedName>
        <fullName evidence="2">Phosphopantetheine attachment site</fullName>
    </submittedName>
</protein>
<evidence type="ECO:0000313" key="3">
    <source>
        <dbReference type="Proteomes" id="UP000030901"/>
    </source>
</evidence>
<dbReference type="InterPro" id="IPR009081">
    <property type="entry name" value="PP-bd_ACP"/>
</dbReference>
<organism evidence="2 3">
    <name type="scientific">Frischella perrara</name>
    <dbReference type="NCBI Taxonomy" id="1267021"/>
    <lineage>
        <taxon>Bacteria</taxon>
        <taxon>Pseudomonadati</taxon>
        <taxon>Pseudomonadota</taxon>
        <taxon>Gammaproteobacteria</taxon>
        <taxon>Orbales</taxon>
        <taxon>Orbaceae</taxon>
        <taxon>Frischella</taxon>
    </lineage>
</organism>